<protein>
    <submittedName>
        <fullName evidence="6">LysR family transcriptional regulator</fullName>
    </submittedName>
</protein>
<dbReference type="GO" id="GO:0003677">
    <property type="term" value="F:DNA binding"/>
    <property type="evidence" value="ECO:0007669"/>
    <property type="project" value="UniProtKB-KW"/>
</dbReference>
<dbReference type="AlphaFoldDB" id="A0A3M4XWX1"/>
<dbReference type="Pfam" id="PF03466">
    <property type="entry name" value="LysR_substrate"/>
    <property type="match status" value="1"/>
</dbReference>
<dbReference type="InterPro" id="IPR036388">
    <property type="entry name" value="WH-like_DNA-bd_sf"/>
</dbReference>
<reference evidence="6 7" key="1">
    <citation type="submission" date="2018-08" db="EMBL/GenBank/DDBJ databases">
        <title>Recombination of ecologically and evolutionarily significant loci maintains genetic cohesion in the Pseudomonas syringae species complex.</title>
        <authorList>
            <person name="Dillon M."/>
            <person name="Thakur S."/>
            <person name="Almeida R.N.D."/>
            <person name="Weir B.S."/>
            <person name="Guttman D.S."/>
        </authorList>
    </citation>
    <scope>NUCLEOTIDE SEQUENCE [LARGE SCALE GENOMIC DNA]</scope>
    <source>
        <strain evidence="6 7">ICMP 4996</strain>
    </source>
</reference>
<dbReference type="PANTHER" id="PTHR30118">
    <property type="entry name" value="HTH-TYPE TRANSCRIPTIONAL REGULATOR LEUO-RELATED"/>
    <property type="match status" value="1"/>
</dbReference>
<dbReference type="InterPro" id="IPR050389">
    <property type="entry name" value="LysR-type_TF"/>
</dbReference>
<dbReference type="Gene3D" id="1.10.10.10">
    <property type="entry name" value="Winged helix-like DNA-binding domain superfamily/Winged helix DNA-binding domain"/>
    <property type="match status" value="1"/>
</dbReference>
<dbReference type="SUPFAM" id="SSF53850">
    <property type="entry name" value="Periplasmic binding protein-like II"/>
    <property type="match status" value="1"/>
</dbReference>
<evidence type="ECO:0000256" key="1">
    <source>
        <dbReference type="ARBA" id="ARBA00009437"/>
    </source>
</evidence>
<dbReference type="RefSeq" id="WP_122336339.1">
    <property type="nucleotide sequence ID" value="NZ_RBSD01000203.1"/>
</dbReference>
<sequence>MNRNELRKADINLMVVFETLMQERNVTRAAEKLFLGQPTISAALNRLRSLLNDPLFIRVGHRMEPTARAHEILKHLTPALDAMSTALSLTTDFDPSVSKMTFRIGLTDDVEFGLLPAMLKAIRLEAPGVVIVVKHVDYLNISEVLMSGDITVGVCLTRELPANAKRKTLRNVQPRLVRADKPASPMSLDEYCSRPHVVVSHVASVNSFSDEWLTALGRKRQVVLSVPQFATLPALMAGTDMISGLSDYAAKAMSALGLLYDEPLPFPTPGLDLSMTWLSVMDSDPAERWLRSRIEEFMGERQEAPALTG</sequence>
<comment type="caution">
    <text evidence="6">The sequence shown here is derived from an EMBL/GenBank/DDBJ whole genome shotgun (WGS) entry which is preliminary data.</text>
</comment>
<dbReference type="InterPro" id="IPR036390">
    <property type="entry name" value="WH_DNA-bd_sf"/>
</dbReference>
<dbReference type="GO" id="GO:0003700">
    <property type="term" value="F:DNA-binding transcription factor activity"/>
    <property type="evidence" value="ECO:0007669"/>
    <property type="project" value="InterPro"/>
</dbReference>
<keyword evidence="4" id="KW-0804">Transcription</keyword>
<organism evidence="6 7">
    <name type="scientific">Pseudomonas coronafaciens pv. striafaciens</name>
    <dbReference type="NCBI Taxonomy" id="235276"/>
    <lineage>
        <taxon>Bacteria</taxon>
        <taxon>Pseudomonadati</taxon>
        <taxon>Pseudomonadota</taxon>
        <taxon>Gammaproteobacteria</taxon>
        <taxon>Pseudomonadales</taxon>
        <taxon>Pseudomonadaceae</taxon>
        <taxon>Pseudomonas</taxon>
        <taxon>Pseudomonas coronafaciens</taxon>
    </lineage>
</organism>
<dbReference type="Proteomes" id="UP000268004">
    <property type="component" value="Unassembled WGS sequence"/>
</dbReference>
<dbReference type="Gene3D" id="3.40.190.10">
    <property type="entry name" value="Periplasmic binding protein-like II"/>
    <property type="match status" value="2"/>
</dbReference>
<accession>A0A3M4XWX1</accession>
<dbReference type="SUPFAM" id="SSF46785">
    <property type="entry name" value="Winged helix' DNA-binding domain"/>
    <property type="match status" value="1"/>
</dbReference>
<dbReference type="EMBL" id="RBSD01000203">
    <property type="protein sequence ID" value="RMR80197.1"/>
    <property type="molecule type" value="Genomic_DNA"/>
</dbReference>
<dbReference type="CDD" id="cd08464">
    <property type="entry name" value="PBP2_DntR_like_2"/>
    <property type="match status" value="1"/>
</dbReference>
<keyword evidence="3" id="KW-0238">DNA-binding</keyword>
<keyword evidence="2" id="KW-0805">Transcription regulation</keyword>
<proteinExistence type="inferred from homology"/>
<dbReference type="InterPro" id="IPR005119">
    <property type="entry name" value="LysR_subst-bd"/>
</dbReference>
<dbReference type="InterPro" id="IPR000847">
    <property type="entry name" value="LysR_HTH_N"/>
</dbReference>
<evidence type="ECO:0000256" key="3">
    <source>
        <dbReference type="ARBA" id="ARBA00023125"/>
    </source>
</evidence>
<gene>
    <name evidence="6" type="ORF">ALP78_02597</name>
</gene>
<dbReference type="PANTHER" id="PTHR30118:SF15">
    <property type="entry name" value="TRANSCRIPTIONAL REGULATORY PROTEIN"/>
    <property type="match status" value="1"/>
</dbReference>
<dbReference type="PRINTS" id="PR00039">
    <property type="entry name" value="HTHLYSR"/>
</dbReference>
<dbReference type="Pfam" id="PF00126">
    <property type="entry name" value="HTH_1"/>
    <property type="match status" value="1"/>
</dbReference>
<comment type="similarity">
    <text evidence="1">Belongs to the LysR transcriptional regulatory family.</text>
</comment>
<evidence type="ECO:0000259" key="5">
    <source>
        <dbReference type="PROSITE" id="PS50931"/>
    </source>
</evidence>
<feature type="domain" description="HTH lysR-type" evidence="5">
    <location>
        <begin position="10"/>
        <end position="66"/>
    </location>
</feature>
<evidence type="ECO:0000313" key="7">
    <source>
        <dbReference type="Proteomes" id="UP000268004"/>
    </source>
</evidence>
<evidence type="ECO:0000313" key="6">
    <source>
        <dbReference type="EMBL" id="RMR80197.1"/>
    </source>
</evidence>
<dbReference type="PROSITE" id="PS50931">
    <property type="entry name" value="HTH_LYSR"/>
    <property type="match status" value="1"/>
</dbReference>
<evidence type="ECO:0000256" key="2">
    <source>
        <dbReference type="ARBA" id="ARBA00023015"/>
    </source>
</evidence>
<name>A0A3M4XWX1_9PSED</name>
<evidence type="ECO:0000256" key="4">
    <source>
        <dbReference type="ARBA" id="ARBA00023163"/>
    </source>
</evidence>